<evidence type="ECO:0000313" key="1">
    <source>
        <dbReference type="Proteomes" id="UP000887569"/>
    </source>
</evidence>
<accession>A0A914ZTM8</accession>
<evidence type="ECO:0000313" key="2">
    <source>
        <dbReference type="WBParaSite" id="PgB10_g007_t03"/>
    </source>
</evidence>
<protein>
    <submittedName>
        <fullName evidence="2">Uncharacterized protein</fullName>
    </submittedName>
</protein>
<sequence length="75" mass="8671">MLTHKFSHYTINDLHKFTQKTSLLFILETLFSDVVISSLRSIAKNKRAQSEYLFQKMKDSIALSVGMSHPTVRKL</sequence>
<name>A0A914ZTM8_PARUN</name>
<proteinExistence type="predicted"/>
<organism evidence="1 2">
    <name type="scientific">Parascaris univalens</name>
    <name type="common">Nematode worm</name>
    <dbReference type="NCBI Taxonomy" id="6257"/>
    <lineage>
        <taxon>Eukaryota</taxon>
        <taxon>Metazoa</taxon>
        <taxon>Ecdysozoa</taxon>
        <taxon>Nematoda</taxon>
        <taxon>Chromadorea</taxon>
        <taxon>Rhabditida</taxon>
        <taxon>Spirurina</taxon>
        <taxon>Ascaridomorpha</taxon>
        <taxon>Ascaridoidea</taxon>
        <taxon>Ascarididae</taxon>
        <taxon>Parascaris</taxon>
    </lineage>
</organism>
<keyword evidence="1" id="KW-1185">Reference proteome</keyword>
<reference evidence="2" key="1">
    <citation type="submission" date="2022-11" db="UniProtKB">
        <authorList>
            <consortium name="WormBaseParasite"/>
        </authorList>
    </citation>
    <scope>IDENTIFICATION</scope>
</reference>
<dbReference type="AlphaFoldDB" id="A0A914ZTM8"/>
<dbReference type="Proteomes" id="UP000887569">
    <property type="component" value="Unplaced"/>
</dbReference>
<dbReference type="WBParaSite" id="PgB10_g007_t03">
    <property type="protein sequence ID" value="PgB10_g007_t03"/>
    <property type="gene ID" value="PgB10_g007"/>
</dbReference>